<dbReference type="Proteomes" id="UP000318833">
    <property type="component" value="Unassembled WGS sequence"/>
</dbReference>
<gene>
    <name evidence="1" type="ORF">FOF46_15940</name>
</gene>
<dbReference type="EMBL" id="VLNR01000033">
    <property type="protein sequence ID" value="TSE07406.1"/>
    <property type="molecule type" value="Genomic_DNA"/>
</dbReference>
<evidence type="ECO:0000313" key="2">
    <source>
        <dbReference type="Proteomes" id="UP000318833"/>
    </source>
</evidence>
<reference evidence="1 2" key="1">
    <citation type="submission" date="2019-07" db="EMBL/GenBank/DDBJ databases">
        <title>The draft genome sequence of Aquimarina algiphila M91.</title>
        <authorList>
            <person name="Meng X."/>
        </authorList>
    </citation>
    <scope>NUCLEOTIDE SEQUENCE [LARGE SCALE GENOMIC DNA]</scope>
    <source>
        <strain evidence="1 2">M91</strain>
    </source>
</reference>
<organism evidence="1 2">
    <name type="scientific">Aquimarina algiphila</name>
    <dbReference type="NCBI Taxonomy" id="2047982"/>
    <lineage>
        <taxon>Bacteria</taxon>
        <taxon>Pseudomonadati</taxon>
        <taxon>Bacteroidota</taxon>
        <taxon>Flavobacteriia</taxon>
        <taxon>Flavobacteriales</taxon>
        <taxon>Flavobacteriaceae</taxon>
        <taxon>Aquimarina</taxon>
    </lineage>
</organism>
<keyword evidence="2" id="KW-1185">Reference proteome</keyword>
<proteinExistence type="predicted"/>
<dbReference type="OrthoDB" id="961510at2"/>
<sequence length="77" mass="9066">MTIEAFNSLSEGQQYRIVFSQGTFVDTFIEDQERYILFAIDRFFVEIHFTGYSDNVVYIKAFITGHLLNKYLPEITN</sequence>
<name>A0A554VIC8_9FLAO</name>
<evidence type="ECO:0000313" key="1">
    <source>
        <dbReference type="EMBL" id="TSE07406.1"/>
    </source>
</evidence>
<dbReference type="RefSeq" id="WP_143917136.1">
    <property type="nucleotide sequence ID" value="NZ_CANMXV010000038.1"/>
</dbReference>
<dbReference type="AlphaFoldDB" id="A0A554VIC8"/>
<comment type="caution">
    <text evidence="1">The sequence shown here is derived from an EMBL/GenBank/DDBJ whole genome shotgun (WGS) entry which is preliminary data.</text>
</comment>
<accession>A0A554VIC8</accession>
<protein>
    <submittedName>
        <fullName evidence="1">Uncharacterized protein</fullName>
    </submittedName>
</protein>